<comment type="caution">
    <text evidence="10">The sequence shown here is derived from an EMBL/GenBank/DDBJ whole genome shotgun (WGS) entry which is preliminary data.</text>
</comment>
<feature type="region of interest" description="Disordered" evidence="8">
    <location>
        <begin position="206"/>
        <end position="232"/>
    </location>
</feature>
<evidence type="ECO:0000256" key="8">
    <source>
        <dbReference type="SAM" id="MobiDB-lite"/>
    </source>
</evidence>
<keyword evidence="5" id="KW-0862">Zinc</keyword>
<dbReference type="InterPro" id="IPR001915">
    <property type="entry name" value="Peptidase_M48"/>
</dbReference>
<dbReference type="Pfam" id="PF01435">
    <property type="entry name" value="Peptidase_M48"/>
    <property type="match status" value="1"/>
</dbReference>
<dbReference type="PROSITE" id="PS50005">
    <property type="entry name" value="TPR"/>
    <property type="match status" value="1"/>
</dbReference>
<dbReference type="InterPro" id="IPR011990">
    <property type="entry name" value="TPR-like_helical_dom_sf"/>
</dbReference>
<dbReference type="GO" id="GO:0016020">
    <property type="term" value="C:membrane"/>
    <property type="evidence" value="ECO:0007669"/>
    <property type="project" value="TreeGrafter"/>
</dbReference>
<dbReference type="Proteomes" id="UP000521868">
    <property type="component" value="Unassembled WGS sequence"/>
</dbReference>
<evidence type="ECO:0000256" key="1">
    <source>
        <dbReference type="ARBA" id="ARBA00001947"/>
    </source>
</evidence>
<dbReference type="PANTHER" id="PTHR22726">
    <property type="entry name" value="METALLOENDOPEPTIDASE OMA1"/>
    <property type="match status" value="1"/>
</dbReference>
<feature type="compositionally biased region" description="Low complexity" evidence="8">
    <location>
        <begin position="85"/>
        <end position="95"/>
    </location>
</feature>
<evidence type="ECO:0000313" key="10">
    <source>
        <dbReference type="EMBL" id="NKE64880.1"/>
    </source>
</evidence>
<reference evidence="10 11" key="1">
    <citation type="journal article" date="2020" name="Nature">
        <title>Bacterial chemolithoautotrophy via manganese oxidation.</title>
        <authorList>
            <person name="Yu H."/>
            <person name="Leadbetter J.R."/>
        </authorList>
    </citation>
    <scope>NUCLEOTIDE SEQUENCE [LARGE SCALE GENOMIC DNA]</scope>
    <source>
        <strain evidence="10 11">RBP-1</strain>
    </source>
</reference>
<keyword evidence="7" id="KW-0802">TPR repeat</keyword>
<keyword evidence="6 10" id="KW-0482">Metalloprotease</keyword>
<evidence type="ECO:0000256" key="4">
    <source>
        <dbReference type="ARBA" id="ARBA00022801"/>
    </source>
</evidence>
<proteinExistence type="predicted"/>
<feature type="compositionally biased region" description="Basic and acidic residues" evidence="8">
    <location>
        <begin position="206"/>
        <end position="219"/>
    </location>
</feature>
<evidence type="ECO:0000256" key="5">
    <source>
        <dbReference type="ARBA" id="ARBA00022833"/>
    </source>
</evidence>
<dbReference type="InterPro" id="IPR051156">
    <property type="entry name" value="Mito/Outer_Membr_Metalloprot"/>
</dbReference>
<feature type="region of interest" description="Disordered" evidence="8">
    <location>
        <begin position="13"/>
        <end position="188"/>
    </location>
</feature>
<keyword evidence="11" id="KW-1185">Reference proteome</keyword>
<evidence type="ECO:0000256" key="6">
    <source>
        <dbReference type="ARBA" id="ARBA00023049"/>
    </source>
</evidence>
<dbReference type="Gene3D" id="1.25.40.10">
    <property type="entry name" value="Tetratricopeptide repeat domain"/>
    <property type="match status" value="1"/>
</dbReference>
<dbReference type="EMBL" id="VTOX01000001">
    <property type="protein sequence ID" value="NKE64880.1"/>
    <property type="molecule type" value="Genomic_DNA"/>
</dbReference>
<protein>
    <submittedName>
        <fullName evidence="10">M48 family metalloprotease</fullName>
    </submittedName>
</protein>
<feature type="compositionally biased region" description="Basic and acidic residues" evidence="8">
    <location>
        <begin position="167"/>
        <end position="188"/>
    </location>
</feature>
<name>A0A7X6DCW5_9BURK</name>
<evidence type="ECO:0000256" key="3">
    <source>
        <dbReference type="ARBA" id="ARBA00022723"/>
    </source>
</evidence>
<feature type="compositionally biased region" description="Basic residues" evidence="8">
    <location>
        <begin position="21"/>
        <end position="32"/>
    </location>
</feature>
<dbReference type="GO" id="GO:0046872">
    <property type="term" value="F:metal ion binding"/>
    <property type="evidence" value="ECO:0007669"/>
    <property type="project" value="UniProtKB-KW"/>
</dbReference>
<gene>
    <name evidence="10" type="ORF">RAMLITH_03520</name>
</gene>
<accession>A0A7X6DCW5</accession>
<keyword evidence="2 10" id="KW-0645">Protease</keyword>
<evidence type="ECO:0000313" key="11">
    <source>
        <dbReference type="Proteomes" id="UP000521868"/>
    </source>
</evidence>
<feature type="compositionally biased region" description="Basic residues" evidence="8">
    <location>
        <begin position="96"/>
        <end position="112"/>
    </location>
</feature>
<dbReference type="GO" id="GO:0004222">
    <property type="term" value="F:metalloendopeptidase activity"/>
    <property type="evidence" value="ECO:0007669"/>
    <property type="project" value="InterPro"/>
</dbReference>
<dbReference type="SUPFAM" id="SSF48452">
    <property type="entry name" value="TPR-like"/>
    <property type="match status" value="1"/>
</dbReference>
<keyword evidence="4" id="KW-0378">Hydrolase</keyword>
<sequence length="641" mass="70030">MAPEAAVHAEVVAKYPGPGRHPVHGRCRRAGGRHAAAGARLRHPHPRFRPRDRAGRDGAVLHQRGRRGGAPRRLDRRGPAELQGRARGASRAAGRQGHRAGRGATRRVRRTARVAPGGGRSGLHAPQPQRQEIAHQERPAGLVPRRCGAPLAGKDRRRLRPLYLDPRQLREQRAQGGHVRDGSPGRRQLRWDPDRLCLARGPAHRPDRLVQRPRPDVGRPARAGGCAGNRRHLAPTLPRRAMTRPEAPRRGFLRTACRHCLGLGALAAGLPSPAQEARPAKPFQIPGRFSRPAVETDEGGLWSLMDREEARLRRSPLAIRDPALAKYLADLTCRLSDGHCPDIRIHVMRTPFFNASMAPNGMMQVWSGLLLRVENEAQLAAIIGHELGHYLERHQLEQLRDARDKAVLAQLVGLVGGLAGAVGRIGILASMFAFSREHEERADRLGMRLLQRAGYDGTEAPRVWDNLLGELKVTGGEDVGSRSALFATHPPAGNRRDVLLQMAAEGGGGGSTGSPEFQRVVAPLRFGWLQDEIRRGQYEESLVLFDRLLGRAPADAQLLFARGEVYRLRGEASDLPLALDDLSRSAAAHDPPAETFRALGLVQQQRADTAAAAQAFERYLALAPDAPDAGIVKASLAELRP</sequence>
<comment type="cofactor">
    <cofactor evidence="1">
        <name>Zn(2+)</name>
        <dbReference type="ChEBI" id="CHEBI:29105"/>
    </cofactor>
</comment>
<keyword evidence="3" id="KW-0479">Metal-binding</keyword>
<dbReference type="InterPro" id="IPR019734">
    <property type="entry name" value="TPR_rpt"/>
</dbReference>
<evidence type="ECO:0000259" key="9">
    <source>
        <dbReference type="Pfam" id="PF01435"/>
    </source>
</evidence>
<dbReference type="AlphaFoldDB" id="A0A7X6DCW5"/>
<evidence type="ECO:0000256" key="2">
    <source>
        <dbReference type="ARBA" id="ARBA00022670"/>
    </source>
</evidence>
<feature type="domain" description="Peptidase M48" evidence="9">
    <location>
        <begin position="345"/>
        <end position="499"/>
    </location>
</feature>
<organism evidence="10 11">
    <name type="scientific">Ramlibacter lithotrophicus</name>
    <dbReference type="NCBI Taxonomy" id="2606681"/>
    <lineage>
        <taxon>Bacteria</taxon>
        <taxon>Pseudomonadati</taxon>
        <taxon>Pseudomonadota</taxon>
        <taxon>Betaproteobacteria</taxon>
        <taxon>Burkholderiales</taxon>
        <taxon>Comamonadaceae</taxon>
        <taxon>Ramlibacter</taxon>
    </lineage>
</organism>
<dbReference type="GO" id="GO:0051603">
    <property type="term" value="P:proteolysis involved in protein catabolic process"/>
    <property type="evidence" value="ECO:0007669"/>
    <property type="project" value="TreeGrafter"/>
</dbReference>
<dbReference type="PANTHER" id="PTHR22726:SF1">
    <property type="entry name" value="METALLOENDOPEPTIDASE OMA1, MITOCHONDRIAL"/>
    <property type="match status" value="1"/>
</dbReference>
<evidence type="ECO:0000256" key="7">
    <source>
        <dbReference type="PROSITE-ProRule" id="PRU00339"/>
    </source>
</evidence>
<feature type="repeat" description="TPR" evidence="7">
    <location>
        <begin position="593"/>
        <end position="626"/>
    </location>
</feature>
<dbReference type="Gene3D" id="3.30.2010.10">
    <property type="entry name" value="Metalloproteases ('zincins'), catalytic domain"/>
    <property type="match status" value="1"/>
</dbReference>
<dbReference type="CDD" id="cd07324">
    <property type="entry name" value="M48C_Oma1-like"/>
    <property type="match status" value="1"/>
</dbReference>